<feature type="compositionally biased region" description="Low complexity" evidence="1">
    <location>
        <begin position="790"/>
        <end position="820"/>
    </location>
</feature>
<feature type="compositionally biased region" description="Basic and acidic residues" evidence="1">
    <location>
        <begin position="823"/>
        <end position="836"/>
    </location>
</feature>
<evidence type="ECO:0000256" key="1">
    <source>
        <dbReference type="SAM" id="MobiDB-lite"/>
    </source>
</evidence>
<keyword evidence="3" id="KW-1185">Reference proteome</keyword>
<feature type="region of interest" description="Disordered" evidence="1">
    <location>
        <begin position="1236"/>
        <end position="1276"/>
    </location>
</feature>
<evidence type="ECO:0000313" key="3">
    <source>
        <dbReference type="Proteomes" id="UP001498398"/>
    </source>
</evidence>
<feature type="compositionally biased region" description="Low complexity" evidence="1">
    <location>
        <begin position="942"/>
        <end position="951"/>
    </location>
</feature>
<feature type="compositionally biased region" description="Polar residues" evidence="1">
    <location>
        <begin position="212"/>
        <end position="227"/>
    </location>
</feature>
<protein>
    <submittedName>
        <fullName evidence="2">Uncharacterized protein</fullName>
    </submittedName>
</protein>
<name>A0ABR1K2R7_9AGAR</name>
<proteinExistence type="predicted"/>
<organism evidence="2 3">
    <name type="scientific">Marasmiellus scandens</name>
    <dbReference type="NCBI Taxonomy" id="2682957"/>
    <lineage>
        <taxon>Eukaryota</taxon>
        <taxon>Fungi</taxon>
        <taxon>Dikarya</taxon>
        <taxon>Basidiomycota</taxon>
        <taxon>Agaricomycotina</taxon>
        <taxon>Agaricomycetes</taxon>
        <taxon>Agaricomycetidae</taxon>
        <taxon>Agaricales</taxon>
        <taxon>Marasmiineae</taxon>
        <taxon>Omphalotaceae</taxon>
        <taxon>Marasmiellus</taxon>
    </lineage>
</organism>
<accession>A0ABR1K2R7</accession>
<feature type="region of interest" description="Disordered" evidence="1">
    <location>
        <begin position="1"/>
        <end position="196"/>
    </location>
</feature>
<feature type="region of interest" description="Disordered" evidence="1">
    <location>
        <begin position="939"/>
        <end position="974"/>
    </location>
</feature>
<feature type="compositionally biased region" description="Polar residues" evidence="1">
    <location>
        <begin position="1029"/>
        <end position="1038"/>
    </location>
</feature>
<feature type="region of interest" description="Disordered" evidence="1">
    <location>
        <begin position="1080"/>
        <end position="1216"/>
    </location>
</feature>
<dbReference type="EMBL" id="JBANRG010000003">
    <property type="protein sequence ID" value="KAK7468889.1"/>
    <property type="molecule type" value="Genomic_DNA"/>
</dbReference>
<feature type="compositionally biased region" description="Polar residues" evidence="1">
    <location>
        <begin position="22"/>
        <end position="33"/>
    </location>
</feature>
<feature type="compositionally biased region" description="Polar residues" evidence="1">
    <location>
        <begin position="293"/>
        <end position="309"/>
    </location>
</feature>
<feature type="compositionally biased region" description="Polar residues" evidence="1">
    <location>
        <begin position="1183"/>
        <end position="1193"/>
    </location>
</feature>
<feature type="compositionally biased region" description="Low complexity" evidence="1">
    <location>
        <begin position="616"/>
        <end position="638"/>
    </location>
</feature>
<feature type="compositionally biased region" description="Acidic residues" evidence="1">
    <location>
        <begin position="121"/>
        <end position="131"/>
    </location>
</feature>
<dbReference type="Proteomes" id="UP001498398">
    <property type="component" value="Unassembled WGS sequence"/>
</dbReference>
<feature type="compositionally biased region" description="Polar residues" evidence="1">
    <location>
        <begin position="1203"/>
        <end position="1216"/>
    </location>
</feature>
<gene>
    <name evidence="2" type="ORF">VKT23_003387</name>
</gene>
<feature type="compositionally biased region" description="Low complexity" evidence="1">
    <location>
        <begin position="996"/>
        <end position="1008"/>
    </location>
</feature>
<feature type="compositionally biased region" description="Basic residues" evidence="1">
    <location>
        <begin position="241"/>
        <end position="250"/>
    </location>
</feature>
<feature type="compositionally biased region" description="Basic and acidic residues" evidence="1">
    <location>
        <begin position="134"/>
        <end position="143"/>
    </location>
</feature>
<feature type="compositionally biased region" description="Basic and acidic residues" evidence="1">
    <location>
        <begin position="601"/>
        <end position="610"/>
    </location>
</feature>
<sequence length="1315" mass="142063">MARVQSPPTEVWDDEDFDFNAHPQQRLSTASSHPTEDWDKEDEWAQPGPSTPSRRPSTSNVENWDEDFEDKPDSPVQKGSPRKRVPKQRSASGSRLENWDEDFDLSPVSTPAKQPVIKDDAYEDDDDDELDFNAPDKDEDHTVTARSRRAALSRLSSNTAPNPSPPPPVPPIPFNLLNSTEQPFPRSPTASVFSVPTSGRDSVAYSYYHNNSTTHLRPTMSRTSMTGLANLPPSPPIHKERERRRLRKKSRPSEPAYEMSIRHPMLSSRESLPEEDEFMPSVTPPPTSPDVANTPSSNRNSTNFSSGVAPSTPAGKTPLLSRIGSVKKWSTRKKRSSSTPSEVVNEYETPKYTGLPPPSSSPPSGKSNWFFRSAGQGPSSSDMATDESDVNTPRKPANNKPEDTSAKLVKRKSFGFVPIGRQPAFSDRGEVPIPPMPGSQSDLPSDLESELKTDSDIAVPSKKKKNRSSQPPQPRHASYGGIGLGRASAPSSTDDLPRSRSYSRSKSRDKRGGAEEAEGSRSFMGSVRRISLVGRHKRTKSGVSLSGVEEGLRSSTEPPPPPPIPPQYDEMDMDAEPPGTRTPSRTSNLLPPIELQPPSPPRRDSDKDYASENLDSFLLSSSSSPPKSPSSPSLILKSTTPKAAPHTASLGRSTVAPNISVNTNSVISGSVPRRNSLGDLKIPARITRAQDGLRRDLGMVREFAANIEQLKDLLSTYNALVFQVQTIIDTHVQQSQSSSRAASPIFRPLSRVRPVTPNNDYKNMASSFYTIKSKYKVAWECAELLIELSGGPPASSSSSGPTSPPSTSTSAPAISQTQSQRASFDDNGRKGARERAVTLSGEESKPPTPIPGAMPNSQGPPIASPPNMAWRASTGRHDLSQRQLLLLREMLNNPDPALVAEASGQGRGHSPHLPFDDSTMVNRDWRWGEAMNSTVTLPSEESSAYAAHSQGQGQGGSKISSEAKKRRTSRLGMSGLRDMLKMLTRSVQQHPPPMPSTTSLSTNSSVDSQNPHKYPHGKVPTYGRRRAKTSTGPDSVSSMRERDSGHGHGQARAPSPYNAVNISSLSVKSSPRRPSLASIFRIGTKTKSASTTSSSQPSANASNDGLSVDNPHTRESSSSTGEEDWDRIDSPDLEPPLSARATTGNRDAATIRGRSPYMQNARLPSTSSSGSNTNNQRPETPKRSASGSQTSLWGSDLPPGTGSPITASASGGIPSRTTRLSNVEEHVDDTNAATPYAKRVGAPSPVRTRSGRIPTGASKTGSVRSMPPQPLSATLPEPQLAMTPENIKPLLENAKEVHSRLTECINEVRVLLAES</sequence>
<feature type="region of interest" description="Disordered" evidence="1">
    <location>
        <begin position="212"/>
        <end position="651"/>
    </location>
</feature>
<reference evidence="2 3" key="1">
    <citation type="submission" date="2024-01" db="EMBL/GenBank/DDBJ databases">
        <title>A draft genome for the cacao thread blight pathogen Marasmiellus scandens.</title>
        <authorList>
            <person name="Baruah I.K."/>
            <person name="Leung J."/>
            <person name="Bukari Y."/>
            <person name="Amoako-Attah I."/>
            <person name="Meinhardt L.W."/>
            <person name="Bailey B.A."/>
            <person name="Cohen S.P."/>
        </authorList>
    </citation>
    <scope>NUCLEOTIDE SEQUENCE [LARGE SCALE GENOMIC DNA]</scope>
    <source>
        <strain evidence="2 3">GH-19</strain>
    </source>
</reference>
<feature type="compositionally biased region" description="Low complexity" evidence="1">
    <location>
        <begin position="1165"/>
        <end position="1175"/>
    </location>
</feature>
<feature type="compositionally biased region" description="Pro residues" evidence="1">
    <location>
        <begin position="162"/>
        <end position="173"/>
    </location>
</feature>
<feature type="region of interest" description="Disordered" evidence="1">
    <location>
        <begin position="790"/>
        <end position="874"/>
    </location>
</feature>
<comment type="caution">
    <text evidence="2">The sequence shown here is derived from an EMBL/GenBank/DDBJ whole genome shotgun (WGS) entry which is preliminary data.</text>
</comment>
<feature type="compositionally biased region" description="Pro residues" evidence="1">
    <location>
        <begin position="557"/>
        <end position="566"/>
    </location>
</feature>
<feature type="compositionally biased region" description="Polar residues" evidence="1">
    <location>
        <begin position="176"/>
        <end position="196"/>
    </location>
</feature>
<feature type="region of interest" description="Disordered" evidence="1">
    <location>
        <begin position="987"/>
        <end position="1058"/>
    </location>
</feature>
<feature type="compositionally biased region" description="Low complexity" evidence="1">
    <location>
        <begin position="1085"/>
        <end position="1103"/>
    </location>
</feature>
<evidence type="ECO:0000313" key="2">
    <source>
        <dbReference type="EMBL" id="KAK7468889.1"/>
    </source>
</evidence>
<feature type="compositionally biased region" description="Low complexity" evidence="1">
    <location>
        <begin position="47"/>
        <end position="59"/>
    </location>
</feature>